<keyword evidence="7" id="KW-1185">Reference proteome</keyword>
<dbReference type="AlphaFoldDB" id="A0A9W6Q1I7"/>
<keyword evidence="1" id="KW-0678">Repressor</keyword>
<dbReference type="PRINTS" id="PR00040">
    <property type="entry name" value="HTHMERR"/>
</dbReference>
<organism evidence="6 7">
    <name type="scientific">Actinomadura rubrobrunea</name>
    <dbReference type="NCBI Taxonomy" id="115335"/>
    <lineage>
        <taxon>Bacteria</taxon>
        <taxon>Bacillati</taxon>
        <taxon>Actinomycetota</taxon>
        <taxon>Actinomycetes</taxon>
        <taxon>Streptosporangiales</taxon>
        <taxon>Thermomonosporaceae</taxon>
        <taxon>Actinomadura</taxon>
    </lineage>
</organism>
<dbReference type="InterPro" id="IPR047057">
    <property type="entry name" value="MerR_fam"/>
</dbReference>
<dbReference type="PROSITE" id="PS50937">
    <property type="entry name" value="HTH_MERR_2"/>
    <property type="match status" value="1"/>
</dbReference>
<dbReference type="InterPro" id="IPR000551">
    <property type="entry name" value="MerR-type_HTH_dom"/>
</dbReference>
<dbReference type="PANTHER" id="PTHR30204">
    <property type="entry name" value="REDOX-CYCLING DRUG-SENSING TRANSCRIPTIONAL ACTIVATOR SOXR"/>
    <property type="match status" value="1"/>
</dbReference>
<dbReference type="Pfam" id="PF13411">
    <property type="entry name" value="MerR_1"/>
    <property type="match status" value="1"/>
</dbReference>
<evidence type="ECO:0000256" key="1">
    <source>
        <dbReference type="ARBA" id="ARBA00022491"/>
    </source>
</evidence>
<accession>A0A9W6Q1I7</accession>
<dbReference type="SMART" id="SM00422">
    <property type="entry name" value="HTH_MERR"/>
    <property type="match status" value="1"/>
</dbReference>
<reference evidence="6" key="1">
    <citation type="submission" date="2023-02" db="EMBL/GenBank/DDBJ databases">
        <title>Actinomadura rubrobrunea NBRC 14622.</title>
        <authorList>
            <person name="Ichikawa N."/>
            <person name="Sato H."/>
            <person name="Tonouchi N."/>
        </authorList>
    </citation>
    <scope>NUCLEOTIDE SEQUENCE</scope>
    <source>
        <strain evidence="6">NBRC 14622</strain>
    </source>
</reference>
<name>A0A9W6Q1I7_9ACTN</name>
<dbReference type="PANTHER" id="PTHR30204:SF69">
    <property type="entry name" value="MERR-FAMILY TRANSCRIPTIONAL REGULATOR"/>
    <property type="match status" value="1"/>
</dbReference>
<dbReference type="CDD" id="cd00592">
    <property type="entry name" value="HTH_MerR-like"/>
    <property type="match status" value="1"/>
</dbReference>
<evidence type="ECO:0000256" key="2">
    <source>
        <dbReference type="ARBA" id="ARBA00023015"/>
    </source>
</evidence>
<dbReference type="GO" id="GO:0003700">
    <property type="term" value="F:DNA-binding transcription factor activity"/>
    <property type="evidence" value="ECO:0007669"/>
    <property type="project" value="InterPro"/>
</dbReference>
<dbReference type="EMBL" id="BSRZ01000018">
    <property type="protein sequence ID" value="GLW66909.1"/>
    <property type="molecule type" value="Genomic_DNA"/>
</dbReference>
<proteinExistence type="predicted"/>
<keyword evidence="4" id="KW-0804">Transcription</keyword>
<evidence type="ECO:0000313" key="6">
    <source>
        <dbReference type="EMBL" id="GLW66909.1"/>
    </source>
</evidence>
<comment type="caution">
    <text evidence="6">The sequence shown here is derived from an EMBL/GenBank/DDBJ whole genome shotgun (WGS) entry which is preliminary data.</text>
</comment>
<dbReference type="Proteomes" id="UP001165124">
    <property type="component" value="Unassembled WGS sequence"/>
</dbReference>
<dbReference type="InterPro" id="IPR009061">
    <property type="entry name" value="DNA-bd_dom_put_sf"/>
</dbReference>
<dbReference type="GO" id="GO:0003677">
    <property type="term" value="F:DNA binding"/>
    <property type="evidence" value="ECO:0007669"/>
    <property type="project" value="UniProtKB-KW"/>
</dbReference>
<sequence>MKSSVQITGSADRDEDEADLSIGELAARFGLATHVLRHWESAGLLTPARRVGGRRRYTREHVTRVAMILRGKQAGMSLPQLREILDASDPAARRDLLERHRRELDERLARIQASKELIEHVLKCGAPDFTQCPDFQELVRATAARVPLTS</sequence>
<keyword evidence="2" id="KW-0805">Transcription regulation</keyword>
<dbReference type="RefSeq" id="WP_067908654.1">
    <property type="nucleotide sequence ID" value="NZ_BSRZ01000018.1"/>
</dbReference>
<gene>
    <name evidence="6" type="ORF">Arub01_51530</name>
</gene>
<feature type="domain" description="HTH merR-type" evidence="5">
    <location>
        <begin position="19"/>
        <end position="87"/>
    </location>
</feature>
<evidence type="ECO:0000256" key="4">
    <source>
        <dbReference type="ARBA" id="ARBA00023163"/>
    </source>
</evidence>
<dbReference type="Gene3D" id="1.10.1660.10">
    <property type="match status" value="1"/>
</dbReference>
<evidence type="ECO:0000259" key="5">
    <source>
        <dbReference type="PROSITE" id="PS50937"/>
    </source>
</evidence>
<evidence type="ECO:0000256" key="3">
    <source>
        <dbReference type="ARBA" id="ARBA00023125"/>
    </source>
</evidence>
<protein>
    <submittedName>
        <fullName evidence="6">MerR family transcriptional regulator</fullName>
    </submittedName>
</protein>
<evidence type="ECO:0000313" key="7">
    <source>
        <dbReference type="Proteomes" id="UP001165124"/>
    </source>
</evidence>
<keyword evidence="3" id="KW-0238">DNA-binding</keyword>
<dbReference type="SUPFAM" id="SSF46955">
    <property type="entry name" value="Putative DNA-binding domain"/>
    <property type="match status" value="1"/>
</dbReference>